<evidence type="ECO:0000313" key="4">
    <source>
        <dbReference type="Proteomes" id="UP000229675"/>
    </source>
</evidence>
<protein>
    <submittedName>
        <fullName evidence="3">Transcriptional regulator</fullName>
    </submittedName>
</protein>
<dbReference type="SUPFAM" id="SSF47413">
    <property type="entry name" value="lambda repressor-like DNA-binding domains"/>
    <property type="match status" value="1"/>
</dbReference>
<dbReference type="CDD" id="cd00093">
    <property type="entry name" value="HTH_XRE"/>
    <property type="match status" value="1"/>
</dbReference>
<comment type="caution">
    <text evidence="3">The sequence shown here is derived from an EMBL/GenBank/DDBJ whole genome shotgun (WGS) entry which is preliminary data.</text>
</comment>
<dbReference type="Proteomes" id="UP000229675">
    <property type="component" value="Unassembled WGS sequence"/>
</dbReference>
<evidence type="ECO:0000256" key="1">
    <source>
        <dbReference type="ARBA" id="ARBA00023125"/>
    </source>
</evidence>
<name>A0A2H0WXL4_9BACT</name>
<feature type="non-terminal residue" evidence="3">
    <location>
        <position position="93"/>
    </location>
</feature>
<dbReference type="AlphaFoldDB" id="A0A2H0WXL4"/>
<dbReference type="InterPro" id="IPR001387">
    <property type="entry name" value="Cro/C1-type_HTH"/>
</dbReference>
<dbReference type="SMART" id="SM00530">
    <property type="entry name" value="HTH_XRE"/>
    <property type="match status" value="1"/>
</dbReference>
<accession>A0A2H0WXL4</accession>
<dbReference type="PANTHER" id="PTHR46558">
    <property type="entry name" value="TRACRIPTIONAL REGULATORY PROTEIN-RELATED-RELATED"/>
    <property type="match status" value="1"/>
</dbReference>
<keyword evidence="1" id="KW-0238">DNA-binding</keyword>
<sequence>MKKKNYKQLKRELLKDKKIEKAYEGLGPEFAVIEIIIRRRIETGLSQQELAKKIGTKQSAISRLESGTYNPTLSFLQKVSEALNTKLKISLAE</sequence>
<proteinExistence type="predicted"/>
<evidence type="ECO:0000259" key="2">
    <source>
        <dbReference type="PROSITE" id="PS50943"/>
    </source>
</evidence>
<evidence type="ECO:0000313" key="3">
    <source>
        <dbReference type="EMBL" id="PIS17403.1"/>
    </source>
</evidence>
<feature type="domain" description="HTH cro/C1-type" evidence="2">
    <location>
        <begin position="36"/>
        <end position="90"/>
    </location>
</feature>
<dbReference type="PANTHER" id="PTHR46558:SF3">
    <property type="entry name" value="TRANSCRIPTIONAL REGULATOR"/>
    <property type="match status" value="1"/>
</dbReference>
<dbReference type="EMBL" id="PEZD01000020">
    <property type="protein sequence ID" value="PIS17403.1"/>
    <property type="molecule type" value="Genomic_DNA"/>
</dbReference>
<dbReference type="InterPro" id="IPR010982">
    <property type="entry name" value="Lambda_DNA-bd_dom_sf"/>
</dbReference>
<dbReference type="PROSITE" id="PS50943">
    <property type="entry name" value="HTH_CROC1"/>
    <property type="match status" value="1"/>
</dbReference>
<dbReference type="GO" id="GO:0003677">
    <property type="term" value="F:DNA binding"/>
    <property type="evidence" value="ECO:0007669"/>
    <property type="project" value="UniProtKB-KW"/>
</dbReference>
<dbReference type="Gene3D" id="1.10.260.40">
    <property type="entry name" value="lambda repressor-like DNA-binding domains"/>
    <property type="match status" value="1"/>
</dbReference>
<reference evidence="4" key="1">
    <citation type="submission" date="2017-09" db="EMBL/GenBank/DDBJ databases">
        <title>Depth-based differentiation of microbial function through sediment-hosted aquifers and enrichment of novel symbionts in the deep terrestrial subsurface.</title>
        <authorList>
            <person name="Probst A.J."/>
            <person name="Ladd B."/>
            <person name="Jarett J.K."/>
            <person name="Geller-Mcgrath D.E."/>
            <person name="Sieber C.M.K."/>
            <person name="Emerson J.B."/>
            <person name="Anantharaman K."/>
            <person name="Thomas B.C."/>
            <person name="Malmstrom R."/>
            <person name="Stieglmeier M."/>
            <person name="Klingl A."/>
            <person name="Woyke T."/>
            <person name="Ryan C.M."/>
            <person name="Banfield J.F."/>
        </authorList>
    </citation>
    <scope>NUCLEOTIDE SEQUENCE [LARGE SCALE GENOMIC DNA]</scope>
</reference>
<gene>
    <name evidence="3" type="ORF">COT59_00835</name>
</gene>
<organism evidence="3 4">
    <name type="scientific">Candidatus Nealsonbacteria bacterium CG09_land_8_20_14_0_10_42_14</name>
    <dbReference type="NCBI Taxonomy" id="1974707"/>
    <lineage>
        <taxon>Bacteria</taxon>
        <taxon>Candidatus Nealsoniibacteriota</taxon>
    </lineage>
</organism>
<dbReference type="Pfam" id="PF01381">
    <property type="entry name" value="HTH_3"/>
    <property type="match status" value="1"/>
</dbReference>